<feature type="transmembrane region" description="Helical" evidence="1">
    <location>
        <begin position="20"/>
        <end position="38"/>
    </location>
</feature>
<dbReference type="EMBL" id="SBIW01000008">
    <property type="protein sequence ID" value="RWY49272.1"/>
    <property type="molecule type" value="Genomic_DNA"/>
</dbReference>
<evidence type="ECO:0000313" key="3">
    <source>
        <dbReference type="Proteomes" id="UP000286701"/>
    </source>
</evidence>
<keyword evidence="3" id="KW-1185">Reference proteome</keyword>
<dbReference type="Proteomes" id="UP000286701">
    <property type="component" value="Unassembled WGS sequence"/>
</dbReference>
<comment type="caution">
    <text evidence="2">The sequence shown here is derived from an EMBL/GenBank/DDBJ whole genome shotgun (WGS) entry which is preliminary data.</text>
</comment>
<keyword evidence="1" id="KW-0472">Membrane</keyword>
<organism evidence="2 3">
    <name type="scientific">Mucilaginibacter gilvus</name>
    <dbReference type="NCBI Taxonomy" id="2305909"/>
    <lineage>
        <taxon>Bacteria</taxon>
        <taxon>Pseudomonadati</taxon>
        <taxon>Bacteroidota</taxon>
        <taxon>Sphingobacteriia</taxon>
        <taxon>Sphingobacteriales</taxon>
        <taxon>Sphingobacteriaceae</taxon>
        <taxon>Mucilaginibacter</taxon>
    </lineage>
</organism>
<dbReference type="AlphaFoldDB" id="A0A444MK75"/>
<keyword evidence="1" id="KW-1133">Transmembrane helix</keyword>
<keyword evidence="1" id="KW-0812">Transmembrane</keyword>
<evidence type="ECO:0000313" key="2">
    <source>
        <dbReference type="EMBL" id="RWY49272.1"/>
    </source>
</evidence>
<evidence type="ECO:0000256" key="1">
    <source>
        <dbReference type="SAM" id="Phobius"/>
    </source>
</evidence>
<reference evidence="2 3" key="1">
    <citation type="submission" date="2019-01" db="EMBL/GenBank/DDBJ databases">
        <title>Mucilaginibacter antarcticum sp. nov., isolated from antarctic soil.</title>
        <authorList>
            <person name="Yan Y.-Q."/>
            <person name="Du Z.-J."/>
        </authorList>
    </citation>
    <scope>NUCLEOTIDE SEQUENCE [LARGE SCALE GENOMIC DNA]</scope>
    <source>
        <strain evidence="2 3">F01003</strain>
    </source>
</reference>
<dbReference type="OrthoDB" id="796254at2"/>
<accession>A0A444MK75</accession>
<feature type="transmembrane region" description="Helical" evidence="1">
    <location>
        <begin position="44"/>
        <end position="63"/>
    </location>
</feature>
<name>A0A444MK75_9SPHI</name>
<gene>
    <name evidence="2" type="ORF">EPL05_17840</name>
</gene>
<sequence>MSKYELTTEGRLKLKQAWTFSILASFAAIIGIFSYSLLYRTGDTISVTIFAVILAALTGFFFYGRKKYFLNTDSTELTVDDDKITLHVSGQPDVAITFENISQVKSAKQGIYLINKFPSKKSLFVMDKFECFDEIQKLVADRVKEYSMLTVR</sequence>
<protein>
    <submittedName>
        <fullName evidence="2">Uncharacterized protein</fullName>
    </submittedName>
</protein>
<dbReference type="RefSeq" id="WP_128535343.1">
    <property type="nucleotide sequence ID" value="NZ_SBIW01000008.1"/>
</dbReference>
<proteinExistence type="predicted"/>